<evidence type="ECO:0000313" key="4">
    <source>
        <dbReference type="Proteomes" id="UP001226750"/>
    </source>
</evidence>
<dbReference type="PANTHER" id="PTHR32305">
    <property type="match status" value="1"/>
</dbReference>
<dbReference type="Pfam" id="PF25023">
    <property type="entry name" value="TEN_YD-shell"/>
    <property type="match status" value="1"/>
</dbReference>
<dbReference type="PANTHER" id="PTHR32305:SF15">
    <property type="entry name" value="PROTEIN RHSA-RELATED"/>
    <property type="match status" value="1"/>
</dbReference>
<keyword evidence="1" id="KW-0677">Repeat</keyword>
<evidence type="ECO:0000259" key="2">
    <source>
        <dbReference type="Pfam" id="PF25023"/>
    </source>
</evidence>
<evidence type="ECO:0000313" key="3">
    <source>
        <dbReference type="EMBL" id="WIM80665.1"/>
    </source>
</evidence>
<dbReference type="InterPro" id="IPR056823">
    <property type="entry name" value="TEN-like_YD-shell"/>
</dbReference>
<dbReference type="Gene3D" id="2.180.10.10">
    <property type="entry name" value="RHS repeat-associated core"/>
    <property type="match status" value="1"/>
</dbReference>
<dbReference type="EMBL" id="CP126975">
    <property type="protein sequence ID" value="WIM80665.1"/>
    <property type="molecule type" value="Genomic_DNA"/>
</dbReference>
<organism evidence="3 4">
    <name type="scientific">Gallibacterium anatis</name>
    <dbReference type="NCBI Taxonomy" id="750"/>
    <lineage>
        <taxon>Bacteria</taxon>
        <taxon>Pseudomonadati</taxon>
        <taxon>Pseudomonadota</taxon>
        <taxon>Gammaproteobacteria</taxon>
        <taxon>Pasteurellales</taxon>
        <taxon>Pasteurellaceae</taxon>
        <taxon>Gallibacterium</taxon>
    </lineage>
</organism>
<sequence length="645" mass="75327">MGFDNRKTTYHYNKRGELIEKQEFSPSNDTQVLRFTEFQHDELGRQGSQRVRTTREISQTHYQYDELNRLTQLSDGQNTLSFSYDKVGRLTEQRQWQMNDSGLANSQVISYQYDKNGNRTKLTLPNKDEIRYFYYGSGHLSAIKYNDSLITEISRDKLHQEISRSQGALTSQFKHDALGRLTQQLATLESASKRATTNEHIVRRNYQYDRVGNLTEIEDLRTGKTPYRYDKLGQIQLAGQELFHFDPAHNLIEKETQRIENNQLTEYQGNHYRYDEFGNLSERRLANGEIQTYRYNVKDQLIKAIIQKPNQVKEEWQYQYDVLGRRIGKVRLENGEVLPNTQKQFIWDGSHLVQEIDHKTNRTFSYIYSHPNSYEPLAQLEFAKDNEKPIGCYYYHNDQIGVPRDLTDEEGNVCWYGRYTGWGKLKESYQANDTIHQPFRLQNQYCDQETGLHYNFFRYYEPNIGRFTQLDPIGLAGGENLYRFEATVQNSVDPLGLHTEIIIWEPVGYGSSSFGHISSNVNGVNYSWGPNGWDSEKSAASYAEKQAKFRSGVGIPLNLTKEQEEKLISCYSKERKKYQFLVNNCGDPHEECLTEALGKRLSTSIRPVSIGFDYLNSKYSKQEKVIYKGPERKVWESNPISQFSW</sequence>
<name>A0AAX3XGX6_9PAST</name>
<gene>
    <name evidence="3" type="ORF">QP018_05400</name>
</gene>
<feature type="domain" description="Teneurin-like YD-shell" evidence="2">
    <location>
        <begin position="166"/>
        <end position="471"/>
    </location>
</feature>
<dbReference type="InterPro" id="IPR006530">
    <property type="entry name" value="YD"/>
</dbReference>
<proteinExistence type="predicted"/>
<dbReference type="NCBIfam" id="TIGR01643">
    <property type="entry name" value="YD_repeat_2x"/>
    <property type="match status" value="1"/>
</dbReference>
<protein>
    <submittedName>
        <fullName evidence="3">RHS repeat-associated core domain-containing protein</fullName>
    </submittedName>
</protein>
<dbReference type="RefSeq" id="WP_285097487.1">
    <property type="nucleotide sequence ID" value="NZ_CP126975.1"/>
</dbReference>
<dbReference type="AlphaFoldDB" id="A0AAX3XGX6"/>
<accession>A0AAX3XGX6</accession>
<keyword evidence="4" id="KW-1185">Reference proteome</keyword>
<dbReference type="InterPro" id="IPR050708">
    <property type="entry name" value="T6SS_VgrG/RHS"/>
</dbReference>
<dbReference type="InterPro" id="IPR022385">
    <property type="entry name" value="Rhs_assc_core"/>
</dbReference>
<dbReference type="Proteomes" id="UP001226750">
    <property type="component" value="Chromosome"/>
</dbReference>
<evidence type="ECO:0000256" key="1">
    <source>
        <dbReference type="ARBA" id="ARBA00022737"/>
    </source>
</evidence>
<dbReference type="NCBIfam" id="TIGR03696">
    <property type="entry name" value="Rhs_assc_core"/>
    <property type="match status" value="1"/>
</dbReference>
<reference evidence="3 4" key="1">
    <citation type="submission" date="2023-06" db="EMBL/GenBank/DDBJ databases">
        <title>Complete Genome Sequence of Gallibacterium anatis Strain BJF12, Isolated from a chicken with diarrhea.</title>
        <authorList>
            <person name="Guo F."/>
            <person name="Bu W."/>
            <person name="Xu F."/>
            <person name="Wen T."/>
        </authorList>
    </citation>
    <scope>NUCLEOTIDE SEQUENCE [LARGE SCALE GENOMIC DNA]</scope>
    <source>
        <strain evidence="3 4">BJF12</strain>
    </source>
</reference>